<reference evidence="1" key="1">
    <citation type="submission" date="2014-11" db="EMBL/GenBank/DDBJ databases">
        <authorList>
            <person name="Amaro Gonzalez C."/>
        </authorList>
    </citation>
    <scope>NUCLEOTIDE SEQUENCE</scope>
</reference>
<sequence length="21" mass="2381">MVMPEVQAKALEALSFELFLN</sequence>
<organism evidence="1">
    <name type="scientific">Anguilla anguilla</name>
    <name type="common">European freshwater eel</name>
    <name type="synonym">Muraena anguilla</name>
    <dbReference type="NCBI Taxonomy" id="7936"/>
    <lineage>
        <taxon>Eukaryota</taxon>
        <taxon>Metazoa</taxon>
        <taxon>Chordata</taxon>
        <taxon>Craniata</taxon>
        <taxon>Vertebrata</taxon>
        <taxon>Euteleostomi</taxon>
        <taxon>Actinopterygii</taxon>
        <taxon>Neopterygii</taxon>
        <taxon>Teleostei</taxon>
        <taxon>Anguilliformes</taxon>
        <taxon>Anguillidae</taxon>
        <taxon>Anguilla</taxon>
    </lineage>
</organism>
<protein>
    <submittedName>
        <fullName evidence="1">Uncharacterized protein</fullName>
    </submittedName>
</protein>
<dbReference type="AlphaFoldDB" id="A0A0E9VDW2"/>
<reference evidence="1" key="2">
    <citation type="journal article" date="2015" name="Fish Shellfish Immunol.">
        <title>Early steps in the European eel (Anguilla anguilla)-Vibrio vulnificus interaction in the gills: Role of the RtxA13 toxin.</title>
        <authorList>
            <person name="Callol A."/>
            <person name="Pajuelo D."/>
            <person name="Ebbesson L."/>
            <person name="Teles M."/>
            <person name="MacKenzie S."/>
            <person name="Amaro C."/>
        </authorList>
    </citation>
    <scope>NUCLEOTIDE SEQUENCE</scope>
</reference>
<accession>A0A0E9VDW2</accession>
<proteinExistence type="predicted"/>
<dbReference type="EMBL" id="GBXM01032917">
    <property type="protein sequence ID" value="JAH75660.1"/>
    <property type="molecule type" value="Transcribed_RNA"/>
</dbReference>
<evidence type="ECO:0000313" key="1">
    <source>
        <dbReference type="EMBL" id="JAH75660.1"/>
    </source>
</evidence>
<name>A0A0E9VDW2_ANGAN</name>